<name>A0A1G6JHL4_9BACT</name>
<dbReference type="CDD" id="cd06261">
    <property type="entry name" value="TM_PBP2"/>
    <property type="match status" value="1"/>
</dbReference>
<evidence type="ECO:0000259" key="8">
    <source>
        <dbReference type="PROSITE" id="PS50928"/>
    </source>
</evidence>
<keyword evidence="6 7" id="KW-0472">Membrane</keyword>
<feature type="transmembrane region" description="Helical" evidence="7">
    <location>
        <begin position="214"/>
        <end position="233"/>
    </location>
</feature>
<feature type="transmembrane region" description="Helical" evidence="7">
    <location>
        <begin position="42"/>
        <end position="60"/>
    </location>
</feature>
<keyword evidence="10" id="KW-1185">Reference proteome</keyword>
<dbReference type="RefSeq" id="WP_091402561.1">
    <property type="nucleotide sequence ID" value="NZ_FMYV01000002.1"/>
</dbReference>
<keyword evidence="2 7" id="KW-0813">Transport</keyword>
<dbReference type="EMBL" id="FMYV01000002">
    <property type="protein sequence ID" value="SDC17416.1"/>
    <property type="molecule type" value="Genomic_DNA"/>
</dbReference>
<evidence type="ECO:0000256" key="1">
    <source>
        <dbReference type="ARBA" id="ARBA00004141"/>
    </source>
</evidence>
<dbReference type="InterPro" id="IPR000515">
    <property type="entry name" value="MetI-like"/>
</dbReference>
<dbReference type="STRING" id="28234.SAMN04488588_0514"/>
<dbReference type="GO" id="GO:0043190">
    <property type="term" value="C:ATP-binding cassette (ABC) transporter complex"/>
    <property type="evidence" value="ECO:0007669"/>
    <property type="project" value="TreeGrafter"/>
</dbReference>
<dbReference type="PANTHER" id="PTHR47737">
    <property type="entry name" value="GLYCINE BETAINE/PROLINE BETAINE TRANSPORT SYSTEM PERMEASE PROTEIN PROW"/>
    <property type="match status" value="1"/>
</dbReference>
<dbReference type="InterPro" id="IPR035906">
    <property type="entry name" value="MetI-like_sf"/>
</dbReference>
<evidence type="ECO:0000256" key="6">
    <source>
        <dbReference type="ARBA" id="ARBA00023136"/>
    </source>
</evidence>
<sequence length="274" mass="30026">MIDLKIGYFFEIIVNWLKDNWGVFFDGVEAFINFFIENLEGFFGWLPWYVTLIILALIAWKIASRGVAIFTAVGLWVIYNMNLWPETMDTFALVVSATVIALIIGIPAGIWASKSDGFFNFIRPVLDFMQTLPAFVYLIPAVLFFGLGKVPGAVATVIFSMPPAVRFTNLAIRQVPQEVVEASDSFGATPMQKLFKVELPIATPTIFAGINQTIMLALSMVVISAMIGAGGLGKQVLNGITQYKIGLGFESGIAVVILAMVLDRITQALGKNNK</sequence>
<feature type="transmembrane region" description="Helical" evidence="7">
    <location>
        <begin position="67"/>
        <end position="85"/>
    </location>
</feature>
<dbReference type="Proteomes" id="UP000199322">
    <property type="component" value="Unassembled WGS sequence"/>
</dbReference>
<comment type="similarity">
    <text evidence="7">Belongs to the binding-protein-dependent transport system permease family.</text>
</comment>
<evidence type="ECO:0000313" key="10">
    <source>
        <dbReference type="Proteomes" id="UP000199322"/>
    </source>
</evidence>
<dbReference type="PANTHER" id="PTHR47737:SF1">
    <property type="entry name" value="GLYCINE BETAINE_PROLINE BETAINE TRANSPORT SYSTEM PERMEASE PROTEIN PROW"/>
    <property type="match status" value="1"/>
</dbReference>
<feature type="transmembrane region" description="Helical" evidence="7">
    <location>
        <begin position="134"/>
        <end position="159"/>
    </location>
</feature>
<dbReference type="GO" id="GO:0031460">
    <property type="term" value="P:glycine betaine transport"/>
    <property type="evidence" value="ECO:0007669"/>
    <property type="project" value="TreeGrafter"/>
</dbReference>
<dbReference type="FunFam" id="1.10.3720.10:FF:000001">
    <property type="entry name" value="Glycine betaine ABC transporter, permease"/>
    <property type="match status" value="1"/>
</dbReference>
<dbReference type="GO" id="GO:0015226">
    <property type="term" value="F:carnitine transmembrane transporter activity"/>
    <property type="evidence" value="ECO:0007669"/>
    <property type="project" value="TreeGrafter"/>
</dbReference>
<keyword evidence="4 7" id="KW-0812">Transmembrane</keyword>
<evidence type="ECO:0000313" key="9">
    <source>
        <dbReference type="EMBL" id="SDC17416.1"/>
    </source>
</evidence>
<dbReference type="Gene3D" id="1.10.3720.10">
    <property type="entry name" value="MetI-like"/>
    <property type="match status" value="1"/>
</dbReference>
<keyword evidence="5 7" id="KW-1133">Transmembrane helix</keyword>
<dbReference type="GO" id="GO:0015871">
    <property type="term" value="P:choline transport"/>
    <property type="evidence" value="ECO:0007669"/>
    <property type="project" value="TreeGrafter"/>
</dbReference>
<proteinExistence type="inferred from homology"/>
<evidence type="ECO:0000256" key="4">
    <source>
        <dbReference type="ARBA" id="ARBA00022692"/>
    </source>
</evidence>
<accession>A0A1G6JHL4</accession>
<organism evidence="9 10">
    <name type="scientific">Geotoga petraea</name>
    <dbReference type="NCBI Taxonomy" id="28234"/>
    <lineage>
        <taxon>Bacteria</taxon>
        <taxon>Thermotogati</taxon>
        <taxon>Thermotogota</taxon>
        <taxon>Thermotogae</taxon>
        <taxon>Petrotogales</taxon>
        <taxon>Petrotogaceae</taxon>
        <taxon>Geotoga</taxon>
    </lineage>
</organism>
<protein>
    <submittedName>
        <fullName evidence="9">Glycine betaine/proline transport system permease protein</fullName>
    </submittedName>
</protein>
<dbReference type="PROSITE" id="PS50928">
    <property type="entry name" value="ABC_TM1"/>
    <property type="match status" value="1"/>
</dbReference>
<dbReference type="AlphaFoldDB" id="A0A1G6JHL4"/>
<evidence type="ECO:0000256" key="3">
    <source>
        <dbReference type="ARBA" id="ARBA00022475"/>
    </source>
</evidence>
<gene>
    <name evidence="9" type="ORF">SAMN04488588_0514</name>
</gene>
<dbReference type="Pfam" id="PF00528">
    <property type="entry name" value="BPD_transp_1"/>
    <property type="match status" value="1"/>
</dbReference>
<keyword evidence="3" id="KW-1003">Cell membrane</keyword>
<reference evidence="9 10" key="1">
    <citation type="submission" date="2016-10" db="EMBL/GenBank/DDBJ databases">
        <authorList>
            <person name="de Groot N.N."/>
        </authorList>
    </citation>
    <scope>NUCLEOTIDE SEQUENCE [LARGE SCALE GENOMIC DNA]</scope>
    <source>
        <strain evidence="9 10">WG14</strain>
    </source>
</reference>
<evidence type="ECO:0000256" key="7">
    <source>
        <dbReference type="RuleBase" id="RU363032"/>
    </source>
</evidence>
<evidence type="ECO:0000256" key="2">
    <source>
        <dbReference type="ARBA" id="ARBA00022448"/>
    </source>
</evidence>
<dbReference type="SUPFAM" id="SSF161098">
    <property type="entry name" value="MetI-like"/>
    <property type="match status" value="1"/>
</dbReference>
<feature type="domain" description="ABC transmembrane type-1" evidence="8">
    <location>
        <begin position="87"/>
        <end position="266"/>
    </location>
</feature>
<comment type="subcellular location">
    <subcellularLocation>
        <location evidence="7">Cell membrane</location>
        <topology evidence="7">Multi-pass membrane protein</topology>
    </subcellularLocation>
    <subcellularLocation>
        <location evidence="1">Membrane</location>
        <topology evidence="1">Multi-pass membrane protein</topology>
    </subcellularLocation>
</comment>
<evidence type="ECO:0000256" key="5">
    <source>
        <dbReference type="ARBA" id="ARBA00022989"/>
    </source>
</evidence>
<dbReference type="GO" id="GO:0005275">
    <property type="term" value="F:amine transmembrane transporter activity"/>
    <property type="evidence" value="ECO:0007669"/>
    <property type="project" value="TreeGrafter"/>
</dbReference>
<feature type="transmembrane region" description="Helical" evidence="7">
    <location>
        <begin position="91"/>
        <end position="113"/>
    </location>
</feature>
<feature type="transmembrane region" description="Helical" evidence="7">
    <location>
        <begin position="245"/>
        <end position="262"/>
    </location>
</feature>